<evidence type="ECO:0000256" key="4">
    <source>
        <dbReference type="ARBA" id="ARBA00022827"/>
    </source>
</evidence>
<evidence type="ECO:0000256" key="2">
    <source>
        <dbReference type="ARBA" id="ARBA00009347"/>
    </source>
</evidence>
<keyword evidence="5" id="KW-0560">Oxidoreductase</keyword>
<dbReference type="EMBL" id="VTOU01000002">
    <property type="protein sequence ID" value="TZG27697.1"/>
    <property type="molecule type" value="Genomic_DNA"/>
</dbReference>
<dbReference type="InterPro" id="IPR037069">
    <property type="entry name" value="AcylCoA_DH/ox_N_sf"/>
</dbReference>
<keyword evidence="3" id="KW-0285">Flavoprotein</keyword>
<feature type="domain" description="Acyl-CoA dehydrogenase/oxidase N-terminal" evidence="8">
    <location>
        <begin position="6"/>
        <end position="99"/>
    </location>
</feature>
<protein>
    <submittedName>
        <fullName evidence="9">Acyl-CoA dehydrogenase</fullName>
    </submittedName>
</protein>
<dbReference type="InterPro" id="IPR013786">
    <property type="entry name" value="AcylCoA_DH/ox_N"/>
</dbReference>
<dbReference type="Gene3D" id="2.40.110.10">
    <property type="entry name" value="Butyryl-CoA Dehydrogenase, subunit A, domain 2"/>
    <property type="match status" value="1"/>
</dbReference>
<comment type="caution">
    <text evidence="9">The sequence shown here is derived from an EMBL/GenBank/DDBJ whole genome shotgun (WGS) entry which is preliminary data.</text>
</comment>
<evidence type="ECO:0000256" key="3">
    <source>
        <dbReference type="ARBA" id="ARBA00022630"/>
    </source>
</evidence>
<dbReference type="SUPFAM" id="SSF56645">
    <property type="entry name" value="Acyl-CoA dehydrogenase NM domain-like"/>
    <property type="match status" value="2"/>
</dbReference>
<dbReference type="PANTHER" id="PTHR43292">
    <property type="entry name" value="ACYL-COA DEHYDROGENASE"/>
    <property type="match status" value="1"/>
</dbReference>
<dbReference type="PANTHER" id="PTHR43292:SF3">
    <property type="entry name" value="ACYL-COA DEHYDROGENASE FADE29"/>
    <property type="match status" value="1"/>
</dbReference>
<dbReference type="Proteomes" id="UP000322077">
    <property type="component" value="Unassembled WGS sequence"/>
</dbReference>
<reference evidence="9 10" key="1">
    <citation type="submission" date="2019-08" db="EMBL/GenBank/DDBJ databases">
        <authorList>
            <person name="Wang G."/>
            <person name="Xu Z."/>
        </authorList>
    </citation>
    <scope>NUCLEOTIDE SEQUENCE [LARGE SCALE GENOMIC DNA]</scope>
    <source>
        <strain evidence="9 10">ZX</strain>
    </source>
</reference>
<dbReference type="Gene3D" id="1.20.140.10">
    <property type="entry name" value="Butyryl-CoA Dehydrogenase, subunit A, domain 3"/>
    <property type="match status" value="2"/>
</dbReference>
<dbReference type="SUPFAM" id="SSF47203">
    <property type="entry name" value="Acyl-CoA dehydrogenase C-terminal domain-like"/>
    <property type="match status" value="2"/>
</dbReference>
<evidence type="ECO:0000259" key="8">
    <source>
        <dbReference type="Pfam" id="PF02771"/>
    </source>
</evidence>
<dbReference type="GO" id="GO:0005886">
    <property type="term" value="C:plasma membrane"/>
    <property type="evidence" value="ECO:0007669"/>
    <property type="project" value="TreeGrafter"/>
</dbReference>
<feature type="domain" description="Acyl-CoA oxidase/dehydrogenase middle" evidence="7">
    <location>
        <begin position="473"/>
        <end position="550"/>
    </location>
</feature>
<dbReference type="InterPro" id="IPR009100">
    <property type="entry name" value="AcylCoA_DH/oxidase_NM_dom_sf"/>
</dbReference>
<name>A0A5D9C8R6_9SPHN</name>
<keyword evidence="10" id="KW-1185">Reference proteome</keyword>
<evidence type="ECO:0000256" key="5">
    <source>
        <dbReference type="ARBA" id="ARBA00023002"/>
    </source>
</evidence>
<dbReference type="CDD" id="cd00567">
    <property type="entry name" value="ACAD"/>
    <property type="match status" value="1"/>
</dbReference>
<evidence type="ECO:0000259" key="6">
    <source>
        <dbReference type="Pfam" id="PF00441"/>
    </source>
</evidence>
<dbReference type="RefSeq" id="WP_149521910.1">
    <property type="nucleotide sequence ID" value="NZ_VTOU01000002.1"/>
</dbReference>
<dbReference type="Pfam" id="PF00441">
    <property type="entry name" value="Acyl-CoA_dh_1"/>
    <property type="match status" value="2"/>
</dbReference>
<proteinExistence type="inferred from homology"/>
<dbReference type="InterPro" id="IPR036250">
    <property type="entry name" value="AcylCo_DH-like_C"/>
</dbReference>
<keyword evidence="4" id="KW-0274">FAD</keyword>
<organism evidence="9 10">
    <name type="scientific">Sphingomonas montanisoli</name>
    <dbReference type="NCBI Taxonomy" id="2606412"/>
    <lineage>
        <taxon>Bacteria</taxon>
        <taxon>Pseudomonadati</taxon>
        <taxon>Pseudomonadota</taxon>
        <taxon>Alphaproteobacteria</taxon>
        <taxon>Sphingomonadales</taxon>
        <taxon>Sphingomonadaceae</taxon>
        <taxon>Sphingomonas</taxon>
    </lineage>
</organism>
<dbReference type="InterPro" id="IPR006091">
    <property type="entry name" value="Acyl-CoA_Oxase/DH_mid-dom"/>
</dbReference>
<evidence type="ECO:0000259" key="7">
    <source>
        <dbReference type="Pfam" id="PF02770"/>
    </source>
</evidence>
<feature type="domain" description="Acyl-CoA dehydrogenase/oxidase C-terminal" evidence="6">
    <location>
        <begin position="579"/>
        <end position="726"/>
    </location>
</feature>
<evidence type="ECO:0000313" key="10">
    <source>
        <dbReference type="Proteomes" id="UP000322077"/>
    </source>
</evidence>
<gene>
    <name evidence="9" type="ORF">FYJ91_08995</name>
</gene>
<dbReference type="InterPro" id="IPR052161">
    <property type="entry name" value="Mycobact_Acyl-CoA_DH"/>
</dbReference>
<dbReference type="GO" id="GO:0016627">
    <property type="term" value="F:oxidoreductase activity, acting on the CH-CH group of donors"/>
    <property type="evidence" value="ECO:0007669"/>
    <property type="project" value="InterPro"/>
</dbReference>
<feature type="domain" description="Acyl-CoA dehydrogenase/oxidase C-terminal" evidence="6">
    <location>
        <begin position="201"/>
        <end position="318"/>
    </location>
</feature>
<accession>A0A5D9C8R6</accession>
<evidence type="ECO:0000256" key="1">
    <source>
        <dbReference type="ARBA" id="ARBA00001974"/>
    </source>
</evidence>
<sequence>MNLALTDEQTMLVETFRRFFEDESPIARVRAVEALGHDPALLKGLGELGALGMRLPGEGGDADFGLFDVALILEEAGRTLASAPIVEVIVAARLLAQLGGQDALVGEVVAGDTVVTLATAPTEKGVAQLIPGGAVASGVLHLVGDEVRLATIEPANSAAPNHGSLPIATMVLDGDGPAAIVVAKGDAARRAYLAAVEEWKLLTAAFLSGLGSRAIEMAAEYARERKQFDRLIGSFQGVAHPLADRHADMVGAKLLVWSAVRKVADRDPEAAATISMAFWWAAKASGDAVARALHTFGGYGLTNEYDIQLYHRRAKGIALQFGDPRDELLVAGKRLFADGQVPLPEAGPIQIDFEWSEEGKALRAKLYEFFEKHLTPEWHAKSHYSFDGHDDALNIAMGKERLLFPDWPVENGGMGLSHFDSLAGLDVWDELGVTAHAQNVTNFIGSAIMRYGSDWAKAEILPRLASGEKLVSLGYSEPHSGSDIFAAKTKAVRDGDDWIINGQKMFTSGANLASWVMLLTRTDPDAPKHAGITMFLVPLDDKGVEIHPVFTFQEERTNATFYTDVRINDDHRLGPINGGTEVLGYALALEQGGYGFFGPHKRLYAEAVAWAKSATRHGRPALENDRIVERLAESATHVELSRLTVMRALWQQEKDPNDRGSGPMSKLFSSELFLRDGHDLLDLAAPDTQWLGKHGTGELELLHRHAAATTIYGGTSEVQRSQVAEKELGLPRSR</sequence>
<feature type="domain" description="Acyl-CoA dehydrogenase/oxidase N-terminal" evidence="8">
    <location>
        <begin position="356"/>
        <end position="468"/>
    </location>
</feature>
<evidence type="ECO:0000313" key="9">
    <source>
        <dbReference type="EMBL" id="TZG27697.1"/>
    </source>
</evidence>
<comment type="similarity">
    <text evidence="2">Belongs to the acyl-CoA dehydrogenase family.</text>
</comment>
<dbReference type="GO" id="GO:0050660">
    <property type="term" value="F:flavin adenine dinucleotide binding"/>
    <property type="evidence" value="ECO:0007669"/>
    <property type="project" value="InterPro"/>
</dbReference>
<dbReference type="Pfam" id="PF02770">
    <property type="entry name" value="Acyl-CoA_dh_M"/>
    <property type="match status" value="1"/>
</dbReference>
<dbReference type="InterPro" id="IPR046373">
    <property type="entry name" value="Acyl-CoA_Oxase/DH_mid-dom_sf"/>
</dbReference>
<dbReference type="Pfam" id="PF02771">
    <property type="entry name" value="Acyl-CoA_dh_N"/>
    <property type="match status" value="2"/>
</dbReference>
<dbReference type="AlphaFoldDB" id="A0A5D9C8R6"/>
<dbReference type="Gene3D" id="1.10.540.10">
    <property type="entry name" value="Acyl-CoA dehydrogenase/oxidase, N-terminal domain"/>
    <property type="match status" value="2"/>
</dbReference>
<dbReference type="InterPro" id="IPR009075">
    <property type="entry name" value="AcylCo_DH/oxidase_C"/>
</dbReference>
<comment type="cofactor">
    <cofactor evidence="1">
        <name>FAD</name>
        <dbReference type="ChEBI" id="CHEBI:57692"/>
    </cofactor>
</comment>